<evidence type="ECO:0000313" key="1">
    <source>
        <dbReference type="EMBL" id="KAL0566499.1"/>
    </source>
</evidence>
<accession>A0ABR3EUB9</accession>
<comment type="caution">
    <text evidence="1">The sequence shown here is derived from an EMBL/GenBank/DDBJ whole genome shotgun (WGS) entry which is preliminary data.</text>
</comment>
<organism evidence="1 2">
    <name type="scientific">Marasmius crinis-equi</name>
    <dbReference type="NCBI Taxonomy" id="585013"/>
    <lineage>
        <taxon>Eukaryota</taxon>
        <taxon>Fungi</taxon>
        <taxon>Dikarya</taxon>
        <taxon>Basidiomycota</taxon>
        <taxon>Agaricomycotina</taxon>
        <taxon>Agaricomycetes</taxon>
        <taxon>Agaricomycetidae</taxon>
        <taxon>Agaricales</taxon>
        <taxon>Marasmiineae</taxon>
        <taxon>Marasmiaceae</taxon>
        <taxon>Marasmius</taxon>
    </lineage>
</organism>
<dbReference type="Proteomes" id="UP001465976">
    <property type="component" value="Unassembled WGS sequence"/>
</dbReference>
<dbReference type="EMBL" id="JBAHYK010001880">
    <property type="protein sequence ID" value="KAL0566499.1"/>
    <property type="molecule type" value="Genomic_DNA"/>
</dbReference>
<protein>
    <submittedName>
        <fullName evidence="1">Uncharacterized protein</fullName>
    </submittedName>
</protein>
<sequence length="68" mass="7849">MSLTLHSYLSFGKRMACSDVRLDMVMKIRYLGGSVRYMRIGLGHVTRAWSQGYRLRATLLREKARAVN</sequence>
<gene>
    <name evidence="1" type="ORF">V5O48_015513</name>
</gene>
<keyword evidence="2" id="KW-1185">Reference proteome</keyword>
<proteinExistence type="predicted"/>
<name>A0ABR3EUB9_9AGAR</name>
<evidence type="ECO:0000313" key="2">
    <source>
        <dbReference type="Proteomes" id="UP001465976"/>
    </source>
</evidence>
<reference evidence="1 2" key="1">
    <citation type="submission" date="2024-02" db="EMBL/GenBank/DDBJ databases">
        <title>A draft genome for the cacao thread blight pathogen Marasmius crinis-equi.</title>
        <authorList>
            <person name="Cohen S.P."/>
            <person name="Baruah I.K."/>
            <person name="Amoako-Attah I."/>
            <person name="Bukari Y."/>
            <person name="Meinhardt L.W."/>
            <person name="Bailey B.A."/>
        </authorList>
    </citation>
    <scope>NUCLEOTIDE SEQUENCE [LARGE SCALE GENOMIC DNA]</scope>
    <source>
        <strain evidence="1 2">GH-76</strain>
    </source>
</reference>